<protein>
    <recommendedName>
        <fullName evidence="5">PilZ domain-containing protein</fullName>
    </recommendedName>
</protein>
<organism evidence="1 3">
    <name type="scientific">Methylobacterium oxalidis</name>
    <dbReference type="NCBI Taxonomy" id="944322"/>
    <lineage>
        <taxon>Bacteria</taxon>
        <taxon>Pseudomonadati</taxon>
        <taxon>Pseudomonadota</taxon>
        <taxon>Alphaproteobacteria</taxon>
        <taxon>Hyphomicrobiales</taxon>
        <taxon>Methylobacteriaceae</taxon>
        <taxon>Methylobacterium</taxon>
    </lineage>
</organism>
<name>A0A512JA69_9HYPH</name>
<evidence type="ECO:0000313" key="4">
    <source>
        <dbReference type="Proteomes" id="UP001156856"/>
    </source>
</evidence>
<dbReference type="AlphaFoldDB" id="A0A512JA69"/>
<dbReference type="Proteomes" id="UP000321960">
    <property type="component" value="Unassembled WGS sequence"/>
</dbReference>
<reference evidence="2" key="1">
    <citation type="journal article" date="2014" name="Int. J. Syst. Evol. Microbiol.">
        <title>Complete genome of a new Firmicutes species belonging to the dominant human colonic microbiota ('Ruminococcus bicirculans') reveals two chromosomes and a selective capacity to utilize plant glucans.</title>
        <authorList>
            <consortium name="NISC Comparative Sequencing Program"/>
            <person name="Wegmann U."/>
            <person name="Louis P."/>
            <person name="Goesmann A."/>
            <person name="Henrissat B."/>
            <person name="Duncan S.H."/>
            <person name="Flint H.J."/>
        </authorList>
    </citation>
    <scope>NUCLEOTIDE SEQUENCE</scope>
    <source>
        <strain evidence="2">NBRC 107715</strain>
    </source>
</reference>
<sequence>MLSVVQNNIRAQIALDEHRTISADVVSRSEAGARLKVEDAFAVPDTFVLTVSGAESFLVCNVTTRLPGEIGVRFT</sequence>
<gene>
    <name evidence="2" type="ORF">GCM10007888_59660</name>
    <name evidence="1" type="ORF">MOX02_49020</name>
</gene>
<dbReference type="OrthoDB" id="7188320at2"/>
<proteinExistence type="predicted"/>
<dbReference type="RefSeq" id="WP_147028367.1">
    <property type="nucleotide sequence ID" value="NZ_BJZU01000126.1"/>
</dbReference>
<reference evidence="4" key="2">
    <citation type="journal article" date="2019" name="Int. J. Syst. Evol. Microbiol.">
        <title>The Global Catalogue of Microorganisms (GCM) 10K type strain sequencing project: providing services to taxonomists for standard genome sequencing and annotation.</title>
        <authorList>
            <consortium name="The Broad Institute Genomics Platform"/>
            <consortium name="The Broad Institute Genome Sequencing Center for Infectious Disease"/>
            <person name="Wu L."/>
            <person name="Ma J."/>
        </authorList>
    </citation>
    <scope>NUCLEOTIDE SEQUENCE [LARGE SCALE GENOMIC DNA]</scope>
    <source>
        <strain evidence="4">NBRC 107715</strain>
    </source>
</reference>
<evidence type="ECO:0000313" key="3">
    <source>
        <dbReference type="Proteomes" id="UP000321960"/>
    </source>
</evidence>
<dbReference type="Proteomes" id="UP001156856">
    <property type="component" value="Unassembled WGS sequence"/>
</dbReference>
<evidence type="ECO:0000313" key="2">
    <source>
        <dbReference type="EMBL" id="GLS67582.1"/>
    </source>
</evidence>
<comment type="caution">
    <text evidence="1">The sequence shown here is derived from an EMBL/GenBank/DDBJ whole genome shotgun (WGS) entry which is preliminary data.</text>
</comment>
<dbReference type="EMBL" id="BSPK01000114">
    <property type="protein sequence ID" value="GLS67582.1"/>
    <property type="molecule type" value="Genomic_DNA"/>
</dbReference>
<evidence type="ECO:0000313" key="1">
    <source>
        <dbReference type="EMBL" id="GEP06864.1"/>
    </source>
</evidence>
<reference evidence="1 3" key="3">
    <citation type="submission" date="2019-07" db="EMBL/GenBank/DDBJ databases">
        <title>Whole genome shotgun sequence of Methylobacterium oxalidis NBRC 107715.</title>
        <authorList>
            <person name="Hosoyama A."/>
            <person name="Uohara A."/>
            <person name="Ohji S."/>
            <person name="Ichikawa N."/>
        </authorList>
    </citation>
    <scope>NUCLEOTIDE SEQUENCE [LARGE SCALE GENOMIC DNA]</scope>
    <source>
        <strain evidence="1 3">NBRC 107715</strain>
    </source>
</reference>
<evidence type="ECO:0008006" key="5">
    <source>
        <dbReference type="Google" id="ProtNLM"/>
    </source>
</evidence>
<keyword evidence="4" id="KW-1185">Reference proteome</keyword>
<accession>A0A512JA69</accession>
<reference evidence="2" key="4">
    <citation type="submission" date="2023-01" db="EMBL/GenBank/DDBJ databases">
        <title>Draft genome sequence of Methylobacterium oxalidis strain NBRC 107715.</title>
        <authorList>
            <person name="Sun Q."/>
            <person name="Mori K."/>
        </authorList>
    </citation>
    <scope>NUCLEOTIDE SEQUENCE</scope>
    <source>
        <strain evidence="2">NBRC 107715</strain>
    </source>
</reference>
<dbReference type="EMBL" id="BJZU01000126">
    <property type="protein sequence ID" value="GEP06864.1"/>
    <property type="molecule type" value="Genomic_DNA"/>
</dbReference>